<feature type="transmembrane region" description="Helical" evidence="5">
    <location>
        <begin position="186"/>
        <end position="208"/>
    </location>
</feature>
<feature type="transmembrane region" description="Helical" evidence="5">
    <location>
        <begin position="53"/>
        <end position="72"/>
    </location>
</feature>
<comment type="caution">
    <text evidence="6">The sequence shown here is derived from an EMBL/GenBank/DDBJ whole genome shotgun (WGS) entry which is preliminary data.</text>
</comment>
<organism evidence="6 7">
    <name type="scientific">Linnemannia gamsii</name>
    <dbReference type="NCBI Taxonomy" id="64522"/>
    <lineage>
        <taxon>Eukaryota</taxon>
        <taxon>Fungi</taxon>
        <taxon>Fungi incertae sedis</taxon>
        <taxon>Mucoromycota</taxon>
        <taxon>Mortierellomycotina</taxon>
        <taxon>Mortierellomycetes</taxon>
        <taxon>Mortierellales</taxon>
        <taxon>Mortierellaceae</taxon>
        <taxon>Linnemannia</taxon>
    </lineage>
</organism>
<evidence type="ECO:0000256" key="2">
    <source>
        <dbReference type="ARBA" id="ARBA00022692"/>
    </source>
</evidence>
<keyword evidence="4 5" id="KW-0472">Membrane</keyword>
<evidence type="ECO:0000256" key="1">
    <source>
        <dbReference type="ARBA" id="ARBA00004141"/>
    </source>
</evidence>
<reference evidence="6 7" key="1">
    <citation type="journal article" date="2020" name="Fungal Divers.">
        <title>Resolving the Mortierellaceae phylogeny through synthesis of multi-gene phylogenetics and phylogenomics.</title>
        <authorList>
            <person name="Vandepol N."/>
            <person name="Liber J."/>
            <person name="Desiro A."/>
            <person name="Na H."/>
            <person name="Kennedy M."/>
            <person name="Barry K."/>
            <person name="Grigoriev I.V."/>
            <person name="Miller A.N."/>
            <person name="O'Donnell K."/>
            <person name="Stajich J.E."/>
            <person name="Bonito G."/>
        </authorList>
    </citation>
    <scope>NUCLEOTIDE SEQUENCE [LARGE SCALE GENOMIC DNA]</scope>
    <source>
        <strain evidence="6 7">AD045</strain>
    </source>
</reference>
<feature type="transmembrane region" description="Helical" evidence="5">
    <location>
        <begin position="12"/>
        <end position="33"/>
    </location>
</feature>
<sequence>MASLKKLQRYYFAFITVYMLTGIGALVMGSMWLRQSADGAPREAVISRAIEQTGTFIGAAVAITALVGYVGGAAPVRFKMMLMAFVWLIVTAMLVELGLGGVIWFKTLRMRSLFHTQWVGEWPDSLKVAFQDMTQMTGYGQCCGYNDNDTASIVLQGACAAKNASTLYPGCEEKVSSFADSYLRKLYTSLFGFTLVNVVCFISTVILIQARNDEERYIRIGRKEGRTYHNSI</sequence>
<protein>
    <submittedName>
        <fullName evidence="6">Phospholipid scramblase 1</fullName>
    </submittedName>
</protein>
<comment type="subcellular location">
    <subcellularLocation>
        <location evidence="1">Membrane</location>
        <topology evidence="1">Multi-pass membrane protein</topology>
    </subcellularLocation>
</comment>
<evidence type="ECO:0000313" key="7">
    <source>
        <dbReference type="Proteomes" id="UP001194696"/>
    </source>
</evidence>
<evidence type="ECO:0000256" key="3">
    <source>
        <dbReference type="ARBA" id="ARBA00022989"/>
    </source>
</evidence>
<dbReference type="EMBL" id="JAAAIM010000841">
    <property type="protein sequence ID" value="KAG0283902.1"/>
    <property type="molecule type" value="Genomic_DNA"/>
</dbReference>
<evidence type="ECO:0000256" key="4">
    <source>
        <dbReference type="ARBA" id="ARBA00023136"/>
    </source>
</evidence>
<evidence type="ECO:0000313" key="6">
    <source>
        <dbReference type="EMBL" id="KAG0283902.1"/>
    </source>
</evidence>
<dbReference type="InterPro" id="IPR018499">
    <property type="entry name" value="Tetraspanin/Peripherin"/>
</dbReference>
<dbReference type="Proteomes" id="UP001194696">
    <property type="component" value="Unassembled WGS sequence"/>
</dbReference>
<accession>A0ABQ7JSP3</accession>
<name>A0ABQ7JSP3_9FUNG</name>
<proteinExistence type="predicted"/>
<gene>
    <name evidence="6" type="primary">PLS1_2</name>
    <name evidence="6" type="ORF">BGZ96_011735</name>
</gene>
<evidence type="ECO:0000256" key="5">
    <source>
        <dbReference type="SAM" id="Phobius"/>
    </source>
</evidence>
<keyword evidence="3 5" id="KW-1133">Transmembrane helix</keyword>
<dbReference type="Pfam" id="PF00335">
    <property type="entry name" value="Tetraspanin"/>
    <property type="match status" value="1"/>
</dbReference>
<keyword evidence="2 5" id="KW-0812">Transmembrane</keyword>
<keyword evidence="7" id="KW-1185">Reference proteome</keyword>
<feature type="transmembrane region" description="Helical" evidence="5">
    <location>
        <begin position="84"/>
        <end position="105"/>
    </location>
</feature>